<dbReference type="InterPro" id="IPR006976">
    <property type="entry name" value="VanZ-like"/>
</dbReference>
<keyword evidence="1" id="KW-0812">Transmembrane</keyword>
<dbReference type="Pfam" id="PF04892">
    <property type="entry name" value="VanZ"/>
    <property type="match status" value="1"/>
</dbReference>
<feature type="transmembrane region" description="Helical" evidence="1">
    <location>
        <begin position="12"/>
        <end position="31"/>
    </location>
</feature>
<dbReference type="InterPro" id="IPR053150">
    <property type="entry name" value="Teicoplanin_resist-assoc"/>
</dbReference>
<feature type="transmembrane region" description="Helical" evidence="1">
    <location>
        <begin position="126"/>
        <end position="143"/>
    </location>
</feature>
<keyword evidence="1" id="KW-1133">Transmembrane helix</keyword>
<accession>A0A9D1E9X2</accession>
<feature type="transmembrane region" description="Helical" evidence="1">
    <location>
        <begin position="96"/>
        <end position="114"/>
    </location>
</feature>
<organism evidence="3 4">
    <name type="scientific">Candidatus Pullilachnospira gallistercoris</name>
    <dbReference type="NCBI Taxonomy" id="2840911"/>
    <lineage>
        <taxon>Bacteria</taxon>
        <taxon>Bacillati</taxon>
        <taxon>Bacillota</taxon>
        <taxon>Clostridia</taxon>
        <taxon>Lachnospirales</taxon>
        <taxon>Lachnospiraceae</taxon>
        <taxon>Lachnospiraceae incertae sedis</taxon>
        <taxon>Candidatus Pullilachnospira</taxon>
    </lineage>
</organism>
<dbReference type="AlphaFoldDB" id="A0A9D1E9X2"/>
<evidence type="ECO:0000256" key="1">
    <source>
        <dbReference type="SAM" id="Phobius"/>
    </source>
</evidence>
<dbReference type="PANTHER" id="PTHR36834">
    <property type="entry name" value="MEMBRANE PROTEIN-RELATED"/>
    <property type="match status" value="1"/>
</dbReference>
<proteinExistence type="predicted"/>
<evidence type="ECO:0000313" key="4">
    <source>
        <dbReference type="Proteomes" id="UP000823912"/>
    </source>
</evidence>
<comment type="caution">
    <text evidence="3">The sequence shown here is derived from an EMBL/GenBank/DDBJ whole genome shotgun (WGS) entry which is preliminary data.</text>
</comment>
<reference evidence="3" key="2">
    <citation type="journal article" date="2021" name="PeerJ">
        <title>Extensive microbial diversity within the chicken gut microbiome revealed by metagenomics and culture.</title>
        <authorList>
            <person name="Gilroy R."/>
            <person name="Ravi A."/>
            <person name="Getino M."/>
            <person name="Pursley I."/>
            <person name="Horton D.L."/>
            <person name="Alikhan N.F."/>
            <person name="Baker D."/>
            <person name="Gharbi K."/>
            <person name="Hall N."/>
            <person name="Watson M."/>
            <person name="Adriaenssens E.M."/>
            <person name="Foster-Nyarko E."/>
            <person name="Jarju S."/>
            <person name="Secka A."/>
            <person name="Antonio M."/>
            <person name="Oren A."/>
            <person name="Chaudhuri R.R."/>
            <person name="La Ragione R."/>
            <person name="Hildebrand F."/>
            <person name="Pallen M.J."/>
        </authorList>
    </citation>
    <scope>NUCLEOTIDE SEQUENCE</scope>
    <source>
        <strain evidence="3">ChiSjej5B23-6657</strain>
    </source>
</reference>
<feature type="transmembrane region" description="Helical" evidence="1">
    <location>
        <begin position="62"/>
        <end position="84"/>
    </location>
</feature>
<protein>
    <submittedName>
        <fullName evidence="3">VanZ family protein</fullName>
    </submittedName>
</protein>
<keyword evidence="1" id="KW-0472">Membrane</keyword>
<dbReference type="EMBL" id="DVHM01000103">
    <property type="protein sequence ID" value="HIR70932.1"/>
    <property type="molecule type" value="Genomic_DNA"/>
</dbReference>
<dbReference type="PANTHER" id="PTHR36834:SF1">
    <property type="entry name" value="INTEGRAL MEMBRANE PROTEIN"/>
    <property type="match status" value="1"/>
</dbReference>
<reference evidence="3" key="1">
    <citation type="submission" date="2020-10" db="EMBL/GenBank/DDBJ databases">
        <authorList>
            <person name="Gilroy R."/>
        </authorList>
    </citation>
    <scope>NUCLEOTIDE SEQUENCE</scope>
    <source>
        <strain evidence="3">ChiSjej5B23-6657</strain>
    </source>
</reference>
<dbReference type="Proteomes" id="UP000823912">
    <property type="component" value="Unassembled WGS sequence"/>
</dbReference>
<feature type="domain" description="VanZ-like" evidence="2">
    <location>
        <begin position="17"/>
        <end position="143"/>
    </location>
</feature>
<evidence type="ECO:0000313" key="3">
    <source>
        <dbReference type="EMBL" id="HIR70932.1"/>
    </source>
</evidence>
<name>A0A9D1E9X2_9FIRM</name>
<evidence type="ECO:0000259" key="2">
    <source>
        <dbReference type="Pfam" id="PF04892"/>
    </source>
</evidence>
<sequence length="151" mass="17313">MKEKGRPGSRAVRIVLFFAYLVILIYLLFFAESFGRGISDDYRYNFVPFTEIRRYLTYWETIGIFGVLLNLVGNVAAFMPFGYFLSALTDNRLKAISVLLFSMEFSILVEVIQLFTRLGSCDIDDVILNTLGGWIGCLIYKAIHKIRNGNR</sequence>
<gene>
    <name evidence="3" type="ORF">IAA55_06600</name>
</gene>